<protein>
    <submittedName>
        <fullName evidence="1">Uncharacterized protein</fullName>
    </submittedName>
</protein>
<proteinExistence type="predicted"/>
<evidence type="ECO:0000313" key="2">
    <source>
        <dbReference type="Proteomes" id="UP000008281"/>
    </source>
</evidence>
<dbReference type="OrthoDB" id="5910664at2759"/>
<dbReference type="Proteomes" id="UP000008281">
    <property type="component" value="Unassembled WGS sequence"/>
</dbReference>
<dbReference type="InParanoid" id="E3N5C6"/>
<dbReference type="AlphaFoldDB" id="E3N5C6"/>
<reference evidence="1" key="1">
    <citation type="submission" date="2007-07" db="EMBL/GenBank/DDBJ databases">
        <title>PCAP assembly of the Caenorhabditis remanei genome.</title>
        <authorList>
            <consortium name="The Caenorhabditis remanei Sequencing Consortium"/>
            <person name="Wilson R.K."/>
        </authorList>
    </citation>
    <scope>NUCLEOTIDE SEQUENCE [LARGE SCALE GENOMIC DNA]</scope>
    <source>
        <strain evidence="1">PB4641</strain>
    </source>
</reference>
<gene>
    <name evidence="1" type="ORF">CRE_28985</name>
</gene>
<accession>E3N5C6</accession>
<organism evidence="2">
    <name type="scientific">Caenorhabditis remanei</name>
    <name type="common">Caenorhabditis vulgaris</name>
    <dbReference type="NCBI Taxonomy" id="31234"/>
    <lineage>
        <taxon>Eukaryota</taxon>
        <taxon>Metazoa</taxon>
        <taxon>Ecdysozoa</taxon>
        <taxon>Nematoda</taxon>
        <taxon>Chromadorea</taxon>
        <taxon>Rhabditida</taxon>
        <taxon>Rhabditina</taxon>
        <taxon>Rhabditomorpha</taxon>
        <taxon>Rhabditoidea</taxon>
        <taxon>Rhabditidae</taxon>
        <taxon>Peloderinae</taxon>
        <taxon>Caenorhabditis</taxon>
    </lineage>
</organism>
<keyword evidence="2" id="KW-1185">Reference proteome</keyword>
<dbReference type="EMBL" id="DS268531">
    <property type="protein sequence ID" value="EFO87109.1"/>
    <property type="molecule type" value="Genomic_DNA"/>
</dbReference>
<dbReference type="HOGENOM" id="CLU_2186387_0_0_1"/>
<evidence type="ECO:0000313" key="1">
    <source>
        <dbReference type="EMBL" id="EFO87109.1"/>
    </source>
</evidence>
<sequence length="109" mass="12760">METRDNVDNDLLLNGLNAVQMPIRTDRTFRVLGNVKQLGLWEKINFEFDITRVDGRTATIRISKYTKVCFYVWPKSTNDATNNEPNQSSFTRKLSRLSSFYNSCIERFK</sequence>
<name>E3N5C6_CAERE</name>